<dbReference type="GO" id="GO:0007165">
    <property type="term" value="P:signal transduction"/>
    <property type="evidence" value="ECO:0007669"/>
    <property type="project" value="InterPro"/>
</dbReference>
<dbReference type="SMART" id="SM00471">
    <property type="entry name" value="HDc"/>
    <property type="match status" value="1"/>
</dbReference>
<dbReference type="RefSeq" id="XP_013248932.1">
    <property type="nucleotide sequence ID" value="XM_013393478.1"/>
</dbReference>
<dbReference type="InterPro" id="IPR002073">
    <property type="entry name" value="PDEase_catalytic_dom"/>
</dbReference>
<feature type="binding site" evidence="6">
    <location>
        <position position="1105"/>
    </location>
    <ligand>
        <name>Zn(2+)</name>
        <dbReference type="ChEBI" id="CHEBI:29105"/>
        <label>1</label>
    </ligand>
</feature>
<feature type="binding site" evidence="6">
    <location>
        <position position="1106"/>
    </location>
    <ligand>
        <name>Zn(2+)</name>
        <dbReference type="ChEBI" id="CHEBI:29105"/>
        <label>2</label>
    </ligand>
</feature>
<feature type="binding site" evidence="5">
    <location>
        <position position="1106"/>
    </location>
    <ligand>
        <name>AMP</name>
        <dbReference type="ChEBI" id="CHEBI:456215"/>
    </ligand>
</feature>
<dbReference type="GO" id="GO:0004114">
    <property type="term" value="F:3',5'-cyclic-nucleotide phosphodiesterase activity"/>
    <property type="evidence" value="ECO:0007669"/>
    <property type="project" value="InterPro"/>
</dbReference>
<evidence type="ECO:0000259" key="8">
    <source>
        <dbReference type="PROSITE" id="PS51845"/>
    </source>
</evidence>
<feature type="binding site" evidence="6">
    <location>
        <position position="1277"/>
    </location>
    <ligand>
        <name>Zn(2+)</name>
        <dbReference type="ChEBI" id="CHEBI:29105"/>
        <label>1</label>
    </ligand>
</feature>
<reference evidence="9" key="1">
    <citation type="submission" date="2013-10" db="EMBL/GenBank/DDBJ databases">
        <title>Genomic analysis of the causative agents of coccidiosis in chickens.</title>
        <authorList>
            <person name="Reid A.J."/>
            <person name="Blake D."/>
            <person name="Billington K."/>
            <person name="Browne H."/>
            <person name="Dunn M."/>
            <person name="Hung S."/>
            <person name="Kawahara F."/>
            <person name="Miranda-Saavedra D."/>
            <person name="Mourier T."/>
            <person name="Nagra H."/>
            <person name="Otto T.D."/>
            <person name="Rawlings N."/>
            <person name="Sanchez A."/>
            <person name="Sanders M."/>
            <person name="Subramaniam C."/>
            <person name="Tay Y."/>
            <person name="Dear P."/>
            <person name="Doerig C."/>
            <person name="Gruber A."/>
            <person name="Parkinson J."/>
            <person name="Shirley M."/>
            <person name="Wan K.L."/>
            <person name="Berriman M."/>
            <person name="Tomley F."/>
            <person name="Pain A."/>
        </authorList>
    </citation>
    <scope>NUCLEOTIDE SEQUENCE</scope>
    <source>
        <strain evidence="9">Houghton</strain>
    </source>
</reference>
<feature type="region of interest" description="Disordered" evidence="7">
    <location>
        <begin position="874"/>
        <end position="908"/>
    </location>
</feature>
<dbReference type="EMBL" id="HG671592">
    <property type="protein sequence ID" value="CDI81322.1"/>
    <property type="molecule type" value="Genomic_DNA"/>
</dbReference>
<evidence type="ECO:0000256" key="3">
    <source>
        <dbReference type="ARBA" id="ARBA00022801"/>
    </source>
</evidence>
<dbReference type="OrthoDB" id="342865at2759"/>
<evidence type="ECO:0000256" key="1">
    <source>
        <dbReference type="ARBA" id="ARBA00022535"/>
    </source>
</evidence>
<dbReference type="SUPFAM" id="SSF109604">
    <property type="entry name" value="HD-domain/PDEase-like"/>
    <property type="match status" value="1"/>
</dbReference>
<feature type="active site" description="Proton donor" evidence="4">
    <location>
        <position position="1065"/>
    </location>
</feature>
<keyword evidence="1" id="KW-0140">cGMP</keyword>
<dbReference type="Pfam" id="PF00233">
    <property type="entry name" value="PDEase_I"/>
    <property type="match status" value="2"/>
</dbReference>
<dbReference type="SUPFAM" id="SSF55781">
    <property type="entry name" value="GAF domain-like"/>
    <property type="match status" value="1"/>
</dbReference>
<feature type="region of interest" description="Disordered" evidence="7">
    <location>
        <begin position="181"/>
        <end position="250"/>
    </location>
</feature>
<sequence length="1430" mass="155498">MQVEEDSPGEVGEFTCAGRRDAQYSESLWNEAREIRSRIEACPVHMSSVEAFASALAASLCVAMDGSMAFCFVKDVETEQLLGVYAARPAVSCVQHAWPAAKGRDDHALSQPGCALSKQQTVKSFCPKRDSTLQSCLNALTTEALKRHPRSGGPQCGGISLEGMCSEDVLFLSALLAEDARASNTSSPRPAQPHAGDGKSSRAPLQSLSSTKSSQQSCSEGTAGGYDKLSGRFQGGSSTGGPETWNSRGGVVPEMPSFPLSELIAVSSGSLVGFLVNDLKKCSGAYFYEPGTGKLSPLPAEELRQASQQGGSQDALLSGTAKGFLIACRMEDEGARSACAVMAEARAGYVGPGTRRLSSHLSCVPTTASHQSAQADGTVLGTRVASVESAMNTGDASRTSPFPHTAAKTYRDYPRRTSSGLNYASPLRFSATLEPPAAAVDEDTTFRCPEITTSDRISEVPGGTHSALPSLRRSLGTDTPLLAAYTDVGLSVAPARQAVADFPNERPYMDHDGHDDSSAAASPLHSVLSDTTLGVVFCLNAKRADAQALLEAVAHACAPPMALLLQQQWLRRDRFKRALQLELHRTVFQETSIPIRMMQRLLALLHAAVGAEAAAFFIADTQNGNFICLGGHKRATGLRLGGDHRLLGGAARQRGRPVIFNFLPQGFNAEYDCRARFESKHAMLVPLLNTQGHVKAVVVLLNRTQCTCERMKQIAEAAEKQCACEGHVHLLEPLALAVDAWSDATAPCEHCARSHVDELSYGEFLSRPPSSLDVDCSRHFIGIHEALMRAVQCEMQQWLGGQLTDVCMAGMSLLQPMETMVSYVMGGHRRGNRSTRPSGPVIEQIENFVLRDRRMMLLSLRRCASVAVTEPTSSSALSDAGVERNLRSSSSGQRVGKALCTPPRRHASSIPASLGRAVSPIGEGQASGQMIACLEGDSKDVLPVSRGSCASLPAAAAAEGYEPDEHPSTTYPGGALRFPLLSSLRLFKNASGLLMLSANRYWLALSLEPYRRLDLDIWRRTADELQLFFFLALEELGVMVKSEKAGLQAFFALIRDAYHTDNPYHNFYHAVHVAQMCWLFLTRYSCRDDLTLTEQLGLMLAALAHDVDHPGVNNNSLIEEHHPLAIIYNDKAVLENHHAAFATSAMMKLGLFSRKTKNVRKSPCLPSSALSSGAPSDASLVGDAQTFLTSSVFGAVSQQSEGEHDWADDEDDHTFYPSFAEVRRVLISCILATDMELFRHHHEAMRKRGQMKRTTGDLLNSDEDHALLVTCLIHCADISNPLLPERRNVQWASLIIQEFNAQVEMERHKGLPVTVFMDARTELLRTQSQIGFLSFVVLDQFRALADLVPGAEELVAQGEKNLEDWQAAMDILREAERRDALGESIASLELPRNFTFRLRNLKFIGMNGPKCFGRLRSDKPDDWRPQSLDT</sequence>
<dbReference type="Gene3D" id="3.30.450.40">
    <property type="match status" value="1"/>
</dbReference>
<name>U6GP21_EIMAC</name>
<proteinExistence type="predicted"/>
<feature type="binding site" evidence="5">
    <location>
        <position position="1277"/>
    </location>
    <ligand>
        <name>AMP</name>
        <dbReference type="ChEBI" id="CHEBI:456215"/>
    </ligand>
</feature>
<dbReference type="Proteomes" id="UP000018050">
    <property type="component" value="Unassembled WGS sequence"/>
</dbReference>
<feature type="binding site" evidence="5">
    <location>
        <position position="1329"/>
    </location>
    <ligand>
        <name>AMP</name>
        <dbReference type="ChEBI" id="CHEBI:456215"/>
    </ligand>
</feature>
<dbReference type="VEuPathDB" id="ToxoDB:EAH_00004230"/>
<organism evidence="9 10">
    <name type="scientific">Eimeria acervulina</name>
    <name type="common">Coccidian parasite</name>
    <dbReference type="NCBI Taxonomy" id="5801"/>
    <lineage>
        <taxon>Eukaryota</taxon>
        <taxon>Sar</taxon>
        <taxon>Alveolata</taxon>
        <taxon>Apicomplexa</taxon>
        <taxon>Conoidasida</taxon>
        <taxon>Coccidia</taxon>
        <taxon>Eucoccidiorida</taxon>
        <taxon>Eimeriorina</taxon>
        <taxon>Eimeriidae</taxon>
        <taxon>Eimeria</taxon>
    </lineage>
</organism>
<evidence type="ECO:0000256" key="2">
    <source>
        <dbReference type="ARBA" id="ARBA00022723"/>
    </source>
</evidence>
<keyword evidence="3" id="KW-0378">Hydrolase</keyword>
<evidence type="ECO:0000256" key="5">
    <source>
        <dbReference type="PIRSR" id="PIRSR623088-2"/>
    </source>
</evidence>
<feature type="binding site" evidence="5">
    <location>
        <begin position="1065"/>
        <end position="1069"/>
    </location>
    <ligand>
        <name>AMP</name>
        <dbReference type="ChEBI" id="CHEBI:456215"/>
    </ligand>
</feature>
<dbReference type="GeneID" id="25268493"/>
<dbReference type="CDD" id="cd00077">
    <property type="entry name" value="HDc"/>
    <property type="match status" value="1"/>
</dbReference>
<evidence type="ECO:0000313" key="9">
    <source>
        <dbReference type="EMBL" id="CDI81322.1"/>
    </source>
</evidence>
<dbReference type="PROSITE" id="PS51845">
    <property type="entry name" value="PDEASE_I_2"/>
    <property type="match status" value="1"/>
</dbReference>
<dbReference type="GO" id="GO:0046872">
    <property type="term" value="F:metal ion binding"/>
    <property type="evidence" value="ECO:0007669"/>
    <property type="project" value="UniProtKB-KW"/>
</dbReference>
<dbReference type="InterPro" id="IPR029016">
    <property type="entry name" value="GAF-like_dom_sf"/>
</dbReference>
<evidence type="ECO:0000256" key="7">
    <source>
        <dbReference type="SAM" id="MobiDB-lite"/>
    </source>
</evidence>
<feature type="binding site" evidence="6">
    <location>
        <position position="1106"/>
    </location>
    <ligand>
        <name>Zn(2+)</name>
        <dbReference type="ChEBI" id="CHEBI:29105"/>
        <label>1</label>
    </ligand>
</feature>
<dbReference type="InterPro" id="IPR036971">
    <property type="entry name" value="PDEase_catalytic_dom_sf"/>
</dbReference>
<keyword evidence="2 6" id="KW-0479">Metal-binding</keyword>
<dbReference type="InterPro" id="IPR003018">
    <property type="entry name" value="GAF"/>
</dbReference>
<evidence type="ECO:0000256" key="6">
    <source>
        <dbReference type="PIRSR" id="PIRSR623088-3"/>
    </source>
</evidence>
<dbReference type="Pfam" id="PF01590">
    <property type="entry name" value="GAF"/>
    <property type="match status" value="1"/>
</dbReference>
<feature type="compositionally biased region" description="Low complexity" evidence="7">
    <location>
        <begin position="206"/>
        <end position="219"/>
    </location>
</feature>
<dbReference type="OMA" id="NAQVEME"/>
<dbReference type="Gene3D" id="1.10.1300.10">
    <property type="entry name" value="3'5'-cyclic nucleotide phosphodiesterase, catalytic domain"/>
    <property type="match status" value="1"/>
</dbReference>
<feature type="domain" description="PDEase" evidence="8">
    <location>
        <begin position="982"/>
        <end position="1372"/>
    </location>
</feature>
<evidence type="ECO:0000313" key="10">
    <source>
        <dbReference type="Proteomes" id="UP000018050"/>
    </source>
</evidence>
<feature type="binding site" evidence="6">
    <location>
        <position position="1069"/>
    </location>
    <ligand>
        <name>Zn(2+)</name>
        <dbReference type="ChEBI" id="CHEBI:29105"/>
        <label>1</label>
    </ligand>
</feature>
<protein>
    <submittedName>
        <fullName evidence="9">3', 5'-cyclic nucleotide phosphodiesterase domain-containing protein, putative</fullName>
    </submittedName>
</protein>
<accession>U6GP21</accession>
<reference evidence="9" key="2">
    <citation type="submission" date="2013-10" db="EMBL/GenBank/DDBJ databases">
        <authorList>
            <person name="Aslett M."/>
        </authorList>
    </citation>
    <scope>NUCLEOTIDE SEQUENCE</scope>
    <source>
        <strain evidence="9">Houghton</strain>
    </source>
</reference>
<dbReference type="InterPro" id="IPR003607">
    <property type="entry name" value="HD/PDEase_dom"/>
</dbReference>
<dbReference type="PANTHER" id="PTHR11347">
    <property type="entry name" value="CYCLIC NUCLEOTIDE PHOSPHODIESTERASE"/>
    <property type="match status" value="1"/>
</dbReference>
<evidence type="ECO:0000256" key="4">
    <source>
        <dbReference type="PIRSR" id="PIRSR623088-1"/>
    </source>
</evidence>
<dbReference type="InterPro" id="IPR023088">
    <property type="entry name" value="PDEase"/>
</dbReference>
<keyword evidence="10" id="KW-1185">Reference proteome</keyword>
<gene>
    <name evidence="9" type="ORF">EAH_00004230</name>
</gene>
<dbReference type="PRINTS" id="PR00387">
    <property type="entry name" value="PDIESTERASE1"/>
</dbReference>